<keyword evidence="2" id="KW-1185">Reference proteome</keyword>
<dbReference type="SUPFAM" id="SSF101386">
    <property type="entry name" value="all-alpha NTP pyrophosphatases"/>
    <property type="match status" value="1"/>
</dbReference>
<sequence>MTEKMVEMFKLQERLNDDTNGPHWRDGVTKQGKVINWKRCIVMESAELIDSFSWKHWKNIAGGIDLENIKIEMVDIWHFVMSYLLQFQSSEDAAKLAVSVMKNSSIKLPKEWSESENSRIDELLEPFETLMALALIKTDDEVYQEELIGQFWECVDATGMSFDDVYRLYIGKNALNQFRQQHGYKEGSYKKVWNGKEDNVVMQEILKSDSNISYEKLLGMLEDIYATL</sequence>
<dbReference type="AlphaFoldDB" id="A0A1I5P2I4"/>
<gene>
    <name evidence="1" type="ORF">SAMN05216234_11330</name>
</gene>
<organism evidence="1 2">
    <name type="scientific">Hydrogenimonas thermophila</name>
    <dbReference type="NCBI Taxonomy" id="223786"/>
    <lineage>
        <taxon>Bacteria</taxon>
        <taxon>Pseudomonadati</taxon>
        <taxon>Campylobacterota</taxon>
        <taxon>Epsilonproteobacteria</taxon>
        <taxon>Campylobacterales</taxon>
        <taxon>Hydrogenimonadaceae</taxon>
        <taxon>Hydrogenimonas</taxon>
    </lineage>
</organism>
<dbReference type="Gene3D" id="1.10.4010.10">
    <property type="entry name" value="Type II deoxyuridine triphosphatase"/>
    <property type="match status" value="1"/>
</dbReference>
<proteinExistence type="predicted"/>
<dbReference type="RefSeq" id="WP_092912089.1">
    <property type="nucleotide sequence ID" value="NZ_FOXB01000013.1"/>
</dbReference>
<evidence type="ECO:0000313" key="1">
    <source>
        <dbReference type="EMBL" id="SFP28304.1"/>
    </source>
</evidence>
<dbReference type="EMBL" id="FOXB01000013">
    <property type="protein sequence ID" value="SFP28304.1"/>
    <property type="molecule type" value="Genomic_DNA"/>
</dbReference>
<evidence type="ECO:0000313" key="2">
    <source>
        <dbReference type="Proteomes" id="UP000199227"/>
    </source>
</evidence>
<accession>A0A1I5P2I4</accession>
<name>A0A1I5P2I4_9BACT</name>
<dbReference type="CDD" id="cd11527">
    <property type="entry name" value="NTP-PPase_dUTPase"/>
    <property type="match status" value="1"/>
</dbReference>
<dbReference type="STRING" id="223786.SAMN05216234_11330"/>
<dbReference type="OrthoDB" id="9775854at2"/>
<dbReference type="Pfam" id="PF08761">
    <property type="entry name" value="dUTPase_2"/>
    <property type="match status" value="1"/>
</dbReference>
<reference evidence="1 2" key="1">
    <citation type="submission" date="2016-10" db="EMBL/GenBank/DDBJ databases">
        <authorList>
            <person name="de Groot N.N."/>
        </authorList>
    </citation>
    <scope>NUCLEOTIDE SEQUENCE [LARGE SCALE GENOMIC DNA]</scope>
    <source>
        <strain evidence="1 2">EP1-55-1</strain>
    </source>
</reference>
<dbReference type="InterPro" id="IPR014871">
    <property type="entry name" value="dUTPase/dCTP_pyrophosphatase"/>
</dbReference>
<dbReference type="Proteomes" id="UP000199227">
    <property type="component" value="Unassembled WGS sequence"/>
</dbReference>
<protein>
    <submittedName>
        <fullName evidence="1">dUTPase</fullName>
    </submittedName>
</protein>